<dbReference type="NCBIfam" id="TIGR01560">
    <property type="entry name" value="put_DNA_pack"/>
    <property type="match status" value="1"/>
</dbReference>
<evidence type="ECO:0008006" key="3">
    <source>
        <dbReference type="Google" id="ProtNLM"/>
    </source>
</evidence>
<gene>
    <name evidence="1" type="ORF">AC731_009460</name>
</gene>
<evidence type="ECO:0000313" key="1">
    <source>
        <dbReference type="EMBL" id="AMO37160.1"/>
    </source>
</evidence>
<dbReference type="RefSeq" id="WP_048705543.1">
    <property type="nucleotide sequence ID" value="NZ_CP014646.1"/>
</dbReference>
<evidence type="ECO:0000313" key="2">
    <source>
        <dbReference type="Proteomes" id="UP000036902"/>
    </source>
</evidence>
<accession>A0A127K5C8</accession>
<name>A0A127K5C8_9RHOO</name>
<dbReference type="Pfam" id="PF05135">
    <property type="entry name" value="Phage_connect_1"/>
    <property type="match status" value="1"/>
</dbReference>
<dbReference type="Proteomes" id="UP000036902">
    <property type="component" value="Chromosome"/>
</dbReference>
<dbReference type="AlphaFoldDB" id="A0A127K5C8"/>
<protein>
    <recommendedName>
        <fullName evidence="3">DNA packaging protein</fullName>
    </recommendedName>
</protein>
<dbReference type="KEGG" id="thu:AC731_009460"/>
<dbReference type="STRING" id="1134435.AC731_009460"/>
<dbReference type="EMBL" id="CP014646">
    <property type="protein sequence ID" value="AMO37160.1"/>
    <property type="molecule type" value="Genomic_DNA"/>
</dbReference>
<sequence length="88" mass="9754">MTTLDQARYHLRIDGTEHDAEIEQKLMLARAIVSDYIGSNNQSNGDVEQAATMLVLGELWLNRESSSADVLSPAVRSLLERQKVQALA</sequence>
<dbReference type="CDD" id="cd08054">
    <property type="entry name" value="gp6"/>
    <property type="match status" value="1"/>
</dbReference>
<dbReference type="InterPro" id="IPR021146">
    <property type="entry name" value="Phage_gp6-like_head-tail"/>
</dbReference>
<reference evidence="2" key="1">
    <citation type="submission" date="2016-03" db="EMBL/GenBank/DDBJ databases">
        <authorList>
            <person name="Ma C."/>
            <person name="Zhou S."/>
            <person name="Yang G."/>
        </authorList>
    </citation>
    <scope>NUCLEOTIDE SEQUENCE [LARGE SCALE GENOMIC DNA]</scope>
    <source>
        <strain evidence="2">SgZ-1</strain>
    </source>
</reference>
<proteinExistence type="predicted"/>
<dbReference type="InterPro" id="IPR006450">
    <property type="entry name" value="Phage_HK97_gp6-like"/>
</dbReference>
<organism evidence="1 2">
    <name type="scientific">Thauera humireducens</name>
    <dbReference type="NCBI Taxonomy" id="1134435"/>
    <lineage>
        <taxon>Bacteria</taxon>
        <taxon>Pseudomonadati</taxon>
        <taxon>Pseudomonadota</taxon>
        <taxon>Betaproteobacteria</taxon>
        <taxon>Rhodocyclales</taxon>
        <taxon>Zoogloeaceae</taxon>
        <taxon>Thauera</taxon>
    </lineage>
</organism>
<dbReference type="Gene3D" id="1.10.3230.30">
    <property type="entry name" value="Phage gp6-like head-tail connector protein"/>
    <property type="match status" value="1"/>
</dbReference>
<keyword evidence="2" id="KW-1185">Reference proteome</keyword>